<evidence type="ECO:0000313" key="2">
    <source>
        <dbReference type="EMBL" id="AVD71108.1"/>
    </source>
</evidence>
<dbReference type="AlphaFoldDB" id="A0A2L1GN82"/>
<dbReference type="SUPFAM" id="SSF53756">
    <property type="entry name" value="UDP-Glycosyltransferase/glycogen phosphorylase"/>
    <property type="match status" value="1"/>
</dbReference>
<keyword evidence="3" id="KW-1185">Reference proteome</keyword>
<dbReference type="PANTHER" id="PTHR12526">
    <property type="entry name" value="GLYCOSYLTRANSFERASE"/>
    <property type="match status" value="1"/>
</dbReference>
<dbReference type="KEGG" id="deo:CAY53_06100"/>
<reference evidence="2 3" key="1">
    <citation type="journal article" date="2018" name="MBio">
        <title>Insights into the evolution of host association through the isolation and characterization of a novel human periodontal pathobiont, Desulfobulbus oralis.</title>
        <authorList>
            <person name="Cross K.L."/>
            <person name="Chirania P."/>
            <person name="Xiong W."/>
            <person name="Beall C.J."/>
            <person name="Elkins J.G."/>
            <person name="Giannone R.J."/>
            <person name="Griffen A.L."/>
            <person name="Guss A.M."/>
            <person name="Hettich R.L."/>
            <person name="Joshi S.S."/>
            <person name="Mokrzan E.M."/>
            <person name="Martin R.K."/>
            <person name="Zhulin I.B."/>
            <person name="Leys E.J."/>
            <person name="Podar M."/>
        </authorList>
    </citation>
    <scope>NUCLEOTIDE SEQUENCE [LARGE SCALE GENOMIC DNA]</scope>
    <source>
        <strain evidence="2 3">ORNL</strain>
    </source>
</reference>
<feature type="domain" description="Glycosyltransferase subfamily 4-like N-terminal" evidence="1">
    <location>
        <begin position="20"/>
        <end position="156"/>
    </location>
</feature>
<evidence type="ECO:0000313" key="3">
    <source>
        <dbReference type="Proteomes" id="UP000239867"/>
    </source>
</evidence>
<accession>A0A2L1GN82</accession>
<protein>
    <submittedName>
        <fullName evidence="2">Glycosyltransferase family 1 protein</fullName>
    </submittedName>
</protein>
<dbReference type="CDD" id="cd03808">
    <property type="entry name" value="GT4_CapM-like"/>
    <property type="match status" value="1"/>
</dbReference>
<proteinExistence type="predicted"/>
<dbReference type="Pfam" id="PF13477">
    <property type="entry name" value="Glyco_trans_4_2"/>
    <property type="match status" value="1"/>
</dbReference>
<dbReference type="Gene3D" id="3.40.50.2000">
    <property type="entry name" value="Glycogen Phosphorylase B"/>
    <property type="match status" value="2"/>
</dbReference>
<gene>
    <name evidence="2" type="ORF">CAY53_06100</name>
</gene>
<dbReference type="PANTHER" id="PTHR12526:SF638">
    <property type="entry name" value="SPORE COAT PROTEIN SA"/>
    <property type="match status" value="1"/>
</dbReference>
<name>A0A2L1GN82_9BACT</name>
<dbReference type="OrthoDB" id="9775208at2"/>
<dbReference type="Pfam" id="PF13692">
    <property type="entry name" value="Glyco_trans_1_4"/>
    <property type="match status" value="1"/>
</dbReference>
<sequence>MLKLAFITSHAPSLTHFRGQLIKALCDKGIQVFTLAPNFDDETRMAVQSLGAIPIDCSMSRVGMNPFVDILSTWQLARLLKRIHPDIVLNYFIKPVIFGSLAAKWADVPYRIALIEGLGFIFTPSPTGFSLARRVLKRLVMLLYKLGLSCADKVIFLNPDDQNEFIAARLLPASKTFLLGGIGVDLNKWPFTHPVVEPLTFLMVARLLREKGVEDYVNAARIVKKINPQVRFILLGDLDENPGAITRSEVQAWYDEGIVEWQGHVPVQPWLVQTSVFVLPSSYREGVPLSTQEALAMGRPVITTDVPGCRQTVADGVNGFLVPVHSPELLAEKMMAFMQHPELITSMGLASRQLALEHYDICKVNQRLIQLICSKTSKCGQCPPTVAAS</sequence>
<evidence type="ECO:0000259" key="1">
    <source>
        <dbReference type="Pfam" id="PF13477"/>
    </source>
</evidence>
<dbReference type="EMBL" id="CP021255">
    <property type="protein sequence ID" value="AVD71108.1"/>
    <property type="molecule type" value="Genomic_DNA"/>
</dbReference>
<dbReference type="Proteomes" id="UP000239867">
    <property type="component" value="Chromosome"/>
</dbReference>
<dbReference type="InterPro" id="IPR028098">
    <property type="entry name" value="Glyco_trans_4-like_N"/>
</dbReference>
<keyword evidence="2" id="KW-0808">Transferase</keyword>
<organism evidence="2 3">
    <name type="scientific">Desulfobulbus oralis</name>
    <dbReference type="NCBI Taxonomy" id="1986146"/>
    <lineage>
        <taxon>Bacteria</taxon>
        <taxon>Pseudomonadati</taxon>
        <taxon>Thermodesulfobacteriota</taxon>
        <taxon>Desulfobulbia</taxon>
        <taxon>Desulfobulbales</taxon>
        <taxon>Desulfobulbaceae</taxon>
        <taxon>Desulfobulbus</taxon>
    </lineage>
</organism>
<dbReference type="GO" id="GO:0016757">
    <property type="term" value="F:glycosyltransferase activity"/>
    <property type="evidence" value="ECO:0007669"/>
    <property type="project" value="TreeGrafter"/>
</dbReference>
<dbReference type="RefSeq" id="WP_104936383.1">
    <property type="nucleotide sequence ID" value="NZ_CP021255.1"/>
</dbReference>